<dbReference type="InterPro" id="IPR017853">
    <property type="entry name" value="GH"/>
</dbReference>
<organism evidence="1 2">
    <name type="scientific">Flammeovirga kamogawensis</name>
    <dbReference type="NCBI Taxonomy" id="373891"/>
    <lineage>
        <taxon>Bacteria</taxon>
        <taxon>Pseudomonadati</taxon>
        <taxon>Bacteroidota</taxon>
        <taxon>Cytophagia</taxon>
        <taxon>Cytophagales</taxon>
        <taxon>Flammeovirgaceae</taxon>
        <taxon>Flammeovirga</taxon>
    </lineage>
</organism>
<keyword evidence="2" id="KW-1185">Reference proteome</keyword>
<dbReference type="SUPFAM" id="SSF51445">
    <property type="entry name" value="(Trans)glycosidases"/>
    <property type="match status" value="1"/>
</dbReference>
<accession>A0ABX8H1C2</accession>
<sequence>MFKKLFLIIIFSNLSIVGFSQTSGKDYTISKAPSLEDYNFVLGTQAIGGKYKFTNDSYIVEQAKQVRAMGSNLLKISLAAKYFKVYPDLEKDPSIQSSLDLLKIKKDYKTVIDMDFKYVFMWIHTLTKAKWNDGVTKQEEQLFYNEMYDLATYLLKKYNNSGKTFMLGNWEGDWLLHGLGNRNVIPSEVKVAGMTKWLQIRQKAVDDAKKKVKHKNVKLYHYVEVNLIKKGMKGEICITESILPKVDVDLVSYSSYEYLKNGDDLALITKDLGDAMDYIESKLQPKKGVDFKRRVFIGEYGFKAMDGLNLEKQAKNTKNLMIASLKLDIPFSLHWEMYNNEFLKDGRTKGMSLISQEGEKKPVYYLHSNYYKVMNSFLVDYKKENNKYPTQEIYKNKAIEVLTTLDYTYSN</sequence>
<dbReference type="RefSeq" id="WP_144076301.1">
    <property type="nucleotide sequence ID" value="NZ_CP076129.1"/>
</dbReference>
<protein>
    <recommendedName>
        <fullName evidence="3">Cellulase family glycosylhydrolase</fullName>
    </recommendedName>
</protein>
<dbReference type="Proteomes" id="UP000682802">
    <property type="component" value="Chromosome 2"/>
</dbReference>
<gene>
    <name evidence="1" type="ORF">KM029_23795</name>
</gene>
<reference evidence="1 2" key="1">
    <citation type="submission" date="2021-05" db="EMBL/GenBank/DDBJ databases">
        <title>Comparative genomic studies on the polysaccharide-degrading batcterial strains of the Flammeovirga genus.</title>
        <authorList>
            <person name="Zewei F."/>
            <person name="Zheng Z."/>
            <person name="Yu L."/>
            <person name="Ruyue G."/>
            <person name="Yanhong M."/>
            <person name="Yuanyuan C."/>
            <person name="Jingyan G."/>
            <person name="Wenjun H."/>
        </authorList>
    </citation>
    <scope>NUCLEOTIDE SEQUENCE [LARGE SCALE GENOMIC DNA]</scope>
    <source>
        <strain evidence="1 2">YS10</strain>
    </source>
</reference>
<evidence type="ECO:0000313" key="1">
    <source>
        <dbReference type="EMBL" id="QWG09630.1"/>
    </source>
</evidence>
<dbReference type="EMBL" id="CP076129">
    <property type="protein sequence ID" value="QWG09630.1"/>
    <property type="molecule type" value="Genomic_DNA"/>
</dbReference>
<proteinExistence type="predicted"/>
<evidence type="ECO:0008006" key="3">
    <source>
        <dbReference type="Google" id="ProtNLM"/>
    </source>
</evidence>
<evidence type="ECO:0000313" key="2">
    <source>
        <dbReference type="Proteomes" id="UP000682802"/>
    </source>
</evidence>
<name>A0ABX8H1C2_9BACT</name>